<dbReference type="PANTHER" id="PTHR35869:SF1">
    <property type="entry name" value="OUTER-MEMBRANE LIPOPROTEIN CARRIER PROTEIN"/>
    <property type="match status" value="1"/>
</dbReference>
<proteinExistence type="predicted"/>
<dbReference type="InterPro" id="IPR029046">
    <property type="entry name" value="LolA/LolB/LppX"/>
</dbReference>
<keyword evidence="1 3" id="KW-0732">Signal</keyword>
<dbReference type="Pfam" id="PF03548">
    <property type="entry name" value="LolA"/>
    <property type="match status" value="1"/>
</dbReference>
<evidence type="ECO:0000256" key="2">
    <source>
        <dbReference type="SAM" id="MobiDB-lite"/>
    </source>
</evidence>
<sequence length="248" mass="27177">MTVFDRAGVFGLLLAAALTLPAAAFADPTAAPLPKPRPVEITPTPATPPAAAPGAPAQPFQPIDPTVAIQKANDYFNGTRTMIGDFVQISGDRRSEGKIYLQKPGKLRFEYAEPATLDIVADGLTVAVVDRKLATQDFYFIWQTPLKFLLKDRIDLTRDVLVQDVTSDPDNVTITVVDKETFGGTSRIKLMFDPATFALKQWEVTDPQGNETLVSLFNVDLRTPPDPSVFQIHANRLDSSSSRFMNQN</sequence>
<keyword evidence="5" id="KW-1185">Reference proteome</keyword>
<dbReference type="Proteomes" id="UP000256900">
    <property type="component" value="Unassembled WGS sequence"/>
</dbReference>
<evidence type="ECO:0000256" key="1">
    <source>
        <dbReference type="ARBA" id="ARBA00022729"/>
    </source>
</evidence>
<feature type="chain" id="PRO_5017797509" evidence="3">
    <location>
        <begin position="27"/>
        <end position="248"/>
    </location>
</feature>
<dbReference type="PANTHER" id="PTHR35869">
    <property type="entry name" value="OUTER-MEMBRANE LIPOPROTEIN CARRIER PROTEIN"/>
    <property type="match status" value="1"/>
</dbReference>
<feature type="region of interest" description="Disordered" evidence="2">
    <location>
        <begin position="34"/>
        <end position="62"/>
    </location>
</feature>
<dbReference type="EMBL" id="QUMO01000001">
    <property type="protein sequence ID" value="REF89492.1"/>
    <property type="molecule type" value="Genomic_DNA"/>
</dbReference>
<dbReference type="AlphaFoldDB" id="A0A3D9Z2X8"/>
<gene>
    <name evidence="4" type="ORF">DES32_0714</name>
</gene>
<evidence type="ECO:0000313" key="4">
    <source>
        <dbReference type="EMBL" id="REF89492.1"/>
    </source>
</evidence>
<dbReference type="InterPro" id="IPR004564">
    <property type="entry name" value="OM_lipoprot_carrier_LolA-like"/>
</dbReference>
<keyword evidence="4" id="KW-0449">Lipoprotein</keyword>
<protein>
    <submittedName>
        <fullName evidence="4">Outer membrane lipoprotein-sorting protein</fullName>
    </submittedName>
</protein>
<comment type="caution">
    <text evidence="4">The sequence shown here is derived from an EMBL/GenBank/DDBJ whole genome shotgun (WGS) entry which is preliminary data.</text>
</comment>
<dbReference type="Gene3D" id="2.50.20.10">
    <property type="entry name" value="Lipoprotein localisation LolA/LolB/LppX"/>
    <property type="match status" value="1"/>
</dbReference>
<reference evidence="4 5" key="1">
    <citation type="submission" date="2018-08" db="EMBL/GenBank/DDBJ databases">
        <title>Genomic Encyclopedia of Type Strains, Phase IV (KMG-IV): sequencing the most valuable type-strain genomes for metagenomic binning, comparative biology and taxonomic classification.</title>
        <authorList>
            <person name="Goeker M."/>
        </authorList>
    </citation>
    <scope>NUCLEOTIDE SEQUENCE [LARGE SCALE GENOMIC DNA]</scope>
    <source>
        <strain evidence="4 5">BW863</strain>
    </source>
</reference>
<dbReference type="OrthoDB" id="9800501at2"/>
<organism evidence="4 5">
    <name type="scientific">Methylovirgula ligni</name>
    <dbReference type="NCBI Taxonomy" id="569860"/>
    <lineage>
        <taxon>Bacteria</taxon>
        <taxon>Pseudomonadati</taxon>
        <taxon>Pseudomonadota</taxon>
        <taxon>Alphaproteobacteria</taxon>
        <taxon>Hyphomicrobiales</taxon>
        <taxon>Beijerinckiaceae</taxon>
        <taxon>Methylovirgula</taxon>
    </lineage>
</organism>
<evidence type="ECO:0000313" key="5">
    <source>
        <dbReference type="Proteomes" id="UP000256900"/>
    </source>
</evidence>
<feature type="signal peptide" evidence="3">
    <location>
        <begin position="1"/>
        <end position="26"/>
    </location>
</feature>
<dbReference type="CDD" id="cd16325">
    <property type="entry name" value="LolA"/>
    <property type="match status" value="1"/>
</dbReference>
<name>A0A3D9Z2X8_9HYPH</name>
<accession>A0A3D9Z2X8</accession>
<dbReference type="SUPFAM" id="SSF89392">
    <property type="entry name" value="Prokaryotic lipoproteins and lipoprotein localization factors"/>
    <property type="match status" value="1"/>
</dbReference>
<evidence type="ECO:0000256" key="3">
    <source>
        <dbReference type="SAM" id="SignalP"/>
    </source>
</evidence>